<gene>
    <name evidence="2" type="ORF">CTI12_AA600430</name>
</gene>
<evidence type="ECO:0000259" key="1">
    <source>
        <dbReference type="PROSITE" id="PS51745"/>
    </source>
</evidence>
<reference evidence="2 3" key="1">
    <citation type="journal article" date="2018" name="Mol. Plant">
        <title>The genome of Artemisia annua provides insight into the evolution of Asteraceae family and artemisinin biosynthesis.</title>
        <authorList>
            <person name="Shen Q."/>
            <person name="Zhang L."/>
            <person name="Liao Z."/>
            <person name="Wang S."/>
            <person name="Yan T."/>
            <person name="Shi P."/>
            <person name="Liu M."/>
            <person name="Fu X."/>
            <person name="Pan Q."/>
            <person name="Wang Y."/>
            <person name="Lv Z."/>
            <person name="Lu X."/>
            <person name="Zhang F."/>
            <person name="Jiang W."/>
            <person name="Ma Y."/>
            <person name="Chen M."/>
            <person name="Hao X."/>
            <person name="Li L."/>
            <person name="Tang Y."/>
            <person name="Lv G."/>
            <person name="Zhou Y."/>
            <person name="Sun X."/>
            <person name="Brodelius P.E."/>
            <person name="Rose J.K.C."/>
            <person name="Tang K."/>
        </authorList>
    </citation>
    <scope>NUCLEOTIDE SEQUENCE [LARGE SCALE GENOMIC DNA]</scope>
    <source>
        <strain evidence="3">cv. Huhao1</strain>
        <tissue evidence="2">Leaf</tissue>
    </source>
</reference>
<dbReference type="PANTHER" id="PTHR32002:SF35">
    <property type="entry name" value="PROTEIN NLP6"/>
    <property type="match status" value="1"/>
</dbReference>
<dbReference type="AlphaFoldDB" id="A0A2U1KHZ3"/>
<evidence type="ECO:0000313" key="2">
    <source>
        <dbReference type="EMBL" id="PWA36404.1"/>
    </source>
</evidence>
<sequence>MSKRVQLALPETPLPSILSKMKKVAKKFKEVNLHGVPTLLQYYECCPPLDPEYNGFTVILRDQPVVYNKYHVELERYHKNCYKQGCRVVGQDTKVKSWLAGRAVQTRVADQGTTRIRVDNSDHELGLFIMPVFLNRVTHKQTVGIIELVTIVPKESYVEDFFQIHKLLKDEGLDSKGMGKTIKVHHKDLIVKFNLSISADFKDLQKEVTERFKTLKHKRYLIEYEDRDGNSLPIIRDAHLKACIKKSVSQESTVIKMSVKLAT</sequence>
<protein>
    <submittedName>
        <fullName evidence="2">PB1 domain-containing protein</fullName>
    </submittedName>
</protein>
<dbReference type="Proteomes" id="UP000245207">
    <property type="component" value="Unassembled WGS sequence"/>
</dbReference>
<dbReference type="InterPro" id="IPR053793">
    <property type="entry name" value="PB1-like"/>
</dbReference>
<feature type="domain" description="PB1" evidence="1">
    <location>
        <begin position="179"/>
        <end position="262"/>
    </location>
</feature>
<dbReference type="GO" id="GO:0003700">
    <property type="term" value="F:DNA-binding transcription factor activity"/>
    <property type="evidence" value="ECO:0007669"/>
    <property type="project" value="InterPro"/>
</dbReference>
<dbReference type="Gene3D" id="3.10.20.90">
    <property type="entry name" value="Phosphatidylinositol 3-kinase Catalytic Subunit, Chain A, domain 1"/>
    <property type="match status" value="1"/>
</dbReference>
<dbReference type="InterPro" id="IPR000270">
    <property type="entry name" value="PB1_dom"/>
</dbReference>
<dbReference type="EMBL" id="PKPP01018251">
    <property type="protein sequence ID" value="PWA36404.1"/>
    <property type="molecule type" value="Genomic_DNA"/>
</dbReference>
<comment type="caution">
    <text evidence="2">The sequence shown here is derived from an EMBL/GenBank/DDBJ whole genome shotgun (WGS) entry which is preliminary data.</text>
</comment>
<dbReference type="SMART" id="SM00666">
    <property type="entry name" value="PB1"/>
    <property type="match status" value="1"/>
</dbReference>
<name>A0A2U1KHZ3_ARTAN</name>
<proteinExistence type="predicted"/>
<dbReference type="InterPro" id="IPR045012">
    <property type="entry name" value="NLP"/>
</dbReference>
<accession>A0A2U1KHZ3</accession>
<dbReference type="Pfam" id="PF00564">
    <property type="entry name" value="PB1"/>
    <property type="match status" value="1"/>
</dbReference>
<dbReference type="PROSITE" id="PS51745">
    <property type="entry name" value="PB1"/>
    <property type="match status" value="1"/>
</dbReference>
<dbReference type="PANTHER" id="PTHR32002">
    <property type="entry name" value="PROTEIN NLP8"/>
    <property type="match status" value="1"/>
</dbReference>
<organism evidence="2 3">
    <name type="scientific">Artemisia annua</name>
    <name type="common">Sweet wormwood</name>
    <dbReference type="NCBI Taxonomy" id="35608"/>
    <lineage>
        <taxon>Eukaryota</taxon>
        <taxon>Viridiplantae</taxon>
        <taxon>Streptophyta</taxon>
        <taxon>Embryophyta</taxon>
        <taxon>Tracheophyta</taxon>
        <taxon>Spermatophyta</taxon>
        <taxon>Magnoliopsida</taxon>
        <taxon>eudicotyledons</taxon>
        <taxon>Gunneridae</taxon>
        <taxon>Pentapetalae</taxon>
        <taxon>asterids</taxon>
        <taxon>campanulids</taxon>
        <taxon>Asterales</taxon>
        <taxon>Asteraceae</taxon>
        <taxon>Asteroideae</taxon>
        <taxon>Anthemideae</taxon>
        <taxon>Artemisiinae</taxon>
        <taxon>Artemisia</taxon>
    </lineage>
</organism>
<dbReference type="SUPFAM" id="SSF54277">
    <property type="entry name" value="CAD &amp; PB1 domains"/>
    <property type="match status" value="1"/>
</dbReference>
<keyword evidence="3" id="KW-1185">Reference proteome</keyword>
<evidence type="ECO:0000313" key="3">
    <source>
        <dbReference type="Proteomes" id="UP000245207"/>
    </source>
</evidence>